<evidence type="ECO:0000256" key="1">
    <source>
        <dbReference type="SAM" id="MobiDB-lite"/>
    </source>
</evidence>
<proteinExistence type="predicted"/>
<feature type="compositionally biased region" description="Basic and acidic residues" evidence="1">
    <location>
        <begin position="106"/>
        <end position="129"/>
    </location>
</feature>
<feature type="compositionally biased region" description="Acidic residues" evidence="1">
    <location>
        <begin position="176"/>
        <end position="185"/>
    </location>
</feature>
<evidence type="ECO:0008006" key="4">
    <source>
        <dbReference type="Google" id="ProtNLM"/>
    </source>
</evidence>
<feature type="compositionally biased region" description="Basic and acidic residues" evidence="1">
    <location>
        <begin position="54"/>
        <end position="70"/>
    </location>
</feature>
<feature type="region of interest" description="Disordered" evidence="1">
    <location>
        <begin position="1"/>
        <end position="129"/>
    </location>
</feature>
<accession>A0AAW0GWH0</accession>
<feature type="compositionally biased region" description="Pro residues" evidence="1">
    <location>
        <begin position="752"/>
        <end position="764"/>
    </location>
</feature>
<name>A0AAW0GWH0_9APHY</name>
<feature type="region of interest" description="Disordered" evidence="1">
    <location>
        <begin position="418"/>
        <end position="457"/>
    </location>
</feature>
<feature type="compositionally biased region" description="Low complexity" evidence="1">
    <location>
        <begin position="16"/>
        <end position="26"/>
    </location>
</feature>
<dbReference type="InterPro" id="IPR014752">
    <property type="entry name" value="Arrestin-like_C"/>
</dbReference>
<dbReference type="InterPro" id="IPR013885">
    <property type="entry name" value="DUF1764_euk"/>
</dbReference>
<evidence type="ECO:0000313" key="2">
    <source>
        <dbReference type="EMBL" id="KAK7694542.1"/>
    </source>
</evidence>
<comment type="caution">
    <text evidence="2">The sequence shown here is derived from an EMBL/GenBank/DDBJ whole genome shotgun (WGS) entry which is preliminary data.</text>
</comment>
<protein>
    <recommendedName>
        <fullName evidence="4">Arrestin C-terminal-like domain-containing protein</fullName>
    </recommendedName>
</protein>
<dbReference type="Proteomes" id="UP001385951">
    <property type="component" value="Unassembled WGS sequence"/>
</dbReference>
<reference evidence="2 3" key="1">
    <citation type="submission" date="2022-09" db="EMBL/GenBank/DDBJ databases">
        <authorList>
            <person name="Palmer J.M."/>
        </authorList>
    </citation>
    <scope>NUCLEOTIDE SEQUENCE [LARGE SCALE GENOMIC DNA]</scope>
    <source>
        <strain evidence="2 3">DSM 7382</strain>
    </source>
</reference>
<evidence type="ECO:0000313" key="3">
    <source>
        <dbReference type="Proteomes" id="UP001385951"/>
    </source>
</evidence>
<sequence length="846" mass="92061">MPASEIDDIFASKGKATAPSSSQPADAPKKKKKKAKKITEAQEQAPPSAKRKRNDHESTDEHTSTKRRVPETVLDPSVQLAAPLKGNSKSDTSKFSRPRPSIKARPVKEDEERFKDSRGTGPRQKTEEGFLIYKEDELGITEQGGAITISLVHSYSPPKLTILKSSHSRDYKSESPESEMLEDDPPTYTQDSDPSDDGSQLSLSTADEPQILIIPAADSIGFQAGFLGADFERAAVEGEIHVKAAQRIQWKKVTVALRTLEKAKGREIELNVCEHVLFPSPTPSGSSDPSPSPSTFPFSIPLPSDTPQCLHTPHSTLTHTLTATLISAEADSQPYTKDVVIHTRRYTSHTHTLGVLPETKAIDDPTRIEVQVPRTSFKAGEPIPLYLTIPTPRRELILDEGLRLRNVRAELIRMVKIKEEEPPRGNSIPGTSSRAESSSGAGESSQGTSSVQKQHSMSSSYALDMRSVVGVPGGGEVIALSGAACRLHPQKPLQIRLVLHPPHDDTSLTSHTANLYLEDGSHQEAITECASITQTTLLHTVSFVVCVHVTFMHMSSHTERVSTISIPINILPPSASLPEVDESLDVAYRKKHDQPPTHTVRHPDADVPRYEEGVAGPSFHNQGAPPPFEEREAPPPFCEPEASTSRLPTFLESEEQIFIPSEEEHSTGPLPPPTEFVFEGEGILFGFSPSDQFDGYNQETQERPITPPPTLEEATMDRNVTELANLTESEAFNAIELALDPTQHPTNDVALLPPPIDDGDPPPSIDSDFTSPPNRHHTASPPLANEAPPAFAEPTDGTHHSPPPSAAEEENPTSADAHAPPPYRGVPDNAQTVDHESVVRPPPYAD</sequence>
<feature type="region of interest" description="Disordered" evidence="1">
    <location>
        <begin position="165"/>
        <end position="202"/>
    </location>
</feature>
<dbReference type="AlphaFoldDB" id="A0AAW0GWH0"/>
<feature type="compositionally biased region" description="Polar residues" evidence="1">
    <location>
        <begin position="187"/>
        <end position="202"/>
    </location>
</feature>
<dbReference type="EMBL" id="JASBNA010000002">
    <property type="protein sequence ID" value="KAK7694542.1"/>
    <property type="molecule type" value="Genomic_DNA"/>
</dbReference>
<feature type="compositionally biased region" description="Basic and acidic residues" evidence="1">
    <location>
        <begin position="601"/>
        <end position="612"/>
    </location>
</feature>
<dbReference type="Gene3D" id="2.60.40.640">
    <property type="match status" value="1"/>
</dbReference>
<dbReference type="Pfam" id="PF08576">
    <property type="entry name" value="DUF1764"/>
    <property type="match status" value="1"/>
</dbReference>
<feature type="compositionally biased region" description="Low complexity" evidence="1">
    <location>
        <begin position="430"/>
        <end position="457"/>
    </location>
</feature>
<gene>
    <name evidence="2" type="ORF">QCA50_001728</name>
</gene>
<feature type="region of interest" description="Disordered" evidence="1">
    <location>
        <begin position="591"/>
        <end position="633"/>
    </location>
</feature>
<organism evidence="2 3">
    <name type="scientific">Cerrena zonata</name>
    <dbReference type="NCBI Taxonomy" id="2478898"/>
    <lineage>
        <taxon>Eukaryota</taxon>
        <taxon>Fungi</taxon>
        <taxon>Dikarya</taxon>
        <taxon>Basidiomycota</taxon>
        <taxon>Agaricomycotina</taxon>
        <taxon>Agaricomycetes</taxon>
        <taxon>Polyporales</taxon>
        <taxon>Cerrenaceae</taxon>
        <taxon>Cerrena</taxon>
    </lineage>
</organism>
<feature type="region of interest" description="Disordered" evidence="1">
    <location>
        <begin position="734"/>
        <end position="846"/>
    </location>
</feature>
<keyword evidence="3" id="KW-1185">Reference proteome</keyword>